<dbReference type="AlphaFoldDB" id="A0A375JB94"/>
<organism evidence="2 3">
    <name type="scientific">Cupriavidus taiwanensis</name>
    <dbReference type="NCBI Taxonomy" id="164546"/>
    <lineage>
        <taxon>Bacteria</taxon>
        <taxon>Pseudomonadati</taxon>
        <taxon>Pseudomonadota</taxon>
        <taxon>Betaproteobacteria</taxon>
        <taxon>Burkholderiales</taxon>
        <taxon>Burkholderiaceae</taxon>
        <taxon>Cupriavidus</taxon>
    </lineage>
</organism>
<sequence>MQAEVAAAQRREERSEPEAALVRQLPAELRVAPPERDSGARRRKVGSPVPAGKPSGKLDENQRVPTTSLTPEDGSDSSDNNDDSQH</sequence>
<accession>A0A375JB94</accession>
<feature type="region of interest" description="Disordered" evidence="1">
    <location>
        <begin position="1"/>
        <end position="86"/>
    </location>
</feature>
<gene>
    <name evidence="2" type="ORF">CBM2634_U100007</name>
</gene>
<proteinExistence type="predicted"/>
<reference evidence="2 3" key="1">
    <citation type="submission" date="2018-01" db="EMBL/GenBank/DDBJ databases">
        <authorList>
            <person name="Gaut B.S."/>
            <person name="Morton B.R."/>
            <person name="Clegg M.T."/>
            <person name="Duvall M.R."/>
        </authorList>
    </citation>
    <scope>NUCLEOTIDE SEQUENCE [LARGE SCALE GENOMIC DNA]</scope>
    <source>
        <strain evidence="2">Cupriavidus taiwanensis cmp 52</strain>
    </source>
</reference>
<evidence type="ECO:0000313" key="3">
    <source>
        <dbReference type="Proteomes" id="UP000256805"/>
    </source>
</evidence>
<protein>
    <submittedName>
        <fullName evidence="2">KfrA protein</fullName>
    </submittedName>
</protein>
<name>A0A375JB94_9BURK</name>
<feature type="compositionally biased region" description="Acidic residues" evidence="1">
    <location>
        <begin position="73"/>
        <end position="86"/>
    </location>
</feature>
<dbReference type="EMBL" id="OVTA01000073">
    <property type="protein sequence ID" value="SPS02464.1"/>
    <property type="molecule type" value="Genomic_DNA"/>
</dbReference>
<dbReference type="Proteomes" id="UP000256805">
    <property type="component" value="Unassembled WGS sequence"/>
</dbReference>
<evidence type="ECO:0000256" key="1">
    <source>
        <dbReference type="SAM" id="MobiDB-lite"/>
    </source>
</evidence>
<evidence type="ECO:0000313" key="2">
    <source>
        <dbReference type="EMBL" id="SPS02464.1"/>
    </source>
</evidence>